<evidence type="ECO:0000259" key="1">
    <source>
        <dbReference type="PROSITE" id="PS50075"/>
    </source>
</evidence>
<sequence length="92" mass="10709">MNRQMIRDEVLKALKGIAPELEIEQLRPDRSLREEVDLDSMDWLRFIEAIDRRLGMAIPESDYQHVDTLDKLITYLEQTGRSSTPEPSTHKG</sequence>
<feature type="domain" description="Carrier" evidence="1">
    <location>
        <begin position="4"/>
        <end position="80"/>
    </location>
</feature>
<dbReference type="Gene3D" id="1.10.1200.10">
    <property type="entry name" value="ACP-like"/>
    <property type="match status" value="1"/>
</dbReference>
<proteinExistence type="predicted"/>
<evidence type="ECO:0000313" key="3">
    <source>
        <dbReference type="Proteomes" id="UP000562723"/>
    </source>
</evidence>
<dbReference type="SUPFAM" id="SSF47336">
    <property type="entry name" value="ACP-like"/>
    <property type="match status" value="1"/>
</dbReference>
<dbReference type="PROSITE" id="PS50075">
    <property type="entry name" value="CARRIER"/>
    <property type="match status" value="1"/>
</dbReference>
<dbReference type="Proteomes" id="UP000562723">
    <property type="component" value="Unassembled WGS sequence"/>
</dbReference>
<evidence type="ECO:0000313" key="2">
    <source>
        <dbReference type="EMBL" id="NUT79973.1"/>
    </source>
</evidence>
<dbReference type="RefSeq" id="WP_175359816.1">
    <property type="nucleotide sequence ID" value="NZ_JABFMS010000003.1"/>
</dbReference>
<accession>A0AAJ3FV93</accession>
<dbReference type="InterPro" id="IPR009081">
    <property type="entry name" value="PP-bd_ACP"/>
</dbReference>
<gene>
    <name evidence="2" type="ORF">HNO85_03350</name>
</gene>
<dbReference type="Pfam" id="PF00550">
    <property type="entry name" value="PP-binding"/>
    <property type="match status" value="1"/>
</dbReference>
<organism evidence="2 3">
    <name type="scientific">Pseudomonas brassicacearum</name>
    <dbReference type="NCBI Taxonomy" id="930166"/>
    <lineage>
        <taxon>Bacteria</taxon>
        <taxon>Pseudomonadati</taxon>
        <taxon>Pseudomonadota</taxon>
        <taxon>Gammaproteobacteria</taxon>
        <taxon>Pseudomonadales</taxon>
        <taxon>Pseudomonadaceae</taxon>
        <taxon>Pseudomonas</taxon>
    </lineage>
</organism>
<dbReference type="EMBL" id="JABFMS010000003">
    <property type="protein sequence ID" value="NUT79973.1"/>
    <property type="molecule type" value="Genomic_DNA"/>
</dbReference>
<protein>
    <submittedName>
        <fullName evidence="2">Acyl carrier protein</fullName>
    </submittedName>
</protein>
<reference evidence="2 3" key="1">
    <citation type="journal article" date="2020" name="Front. Plant Sci.">
        <title>Isolation of Rhizosphere Bacteria That Improve Quality and Water Stress Tolerance in Greenhouse Ornamentals.</title>
        <authorList>
            <person name="Nordstedt N.P."/>
            <person name="Jones M.L."/>
        </authorList>
    </citation>
    <scope>NUCLEOTIDE SEQUENCE [LARGE SCALE GENOMIC DNA]</scope>
    <source>
        <strain evidence="2 3">C2F7</strain>
    </source>
</reference>
<dbReference type="AlphaFoldDB" id="A0AAJ3FV93"/>
<dbReference type="InterPro" id="IPR036736">
    <property type="entry name" value="ACP-like_sf"/>
</dbReference>
<comment type="caution">
    <text evidence="2">The sequence shown here is derived from an EMBL/GenBank/DDBJ whole genome shotgun (WGS) entry which is preliminary data.</text>
</comment>
<name>A0AAJ3FV93_9PSED</name>